<comment type="subcellular location">
    <subcellularLocation>
        <location evidence="1">Cell membrane</location>
        <topology evidence="1">Multi-pass membrane protein</topology>
    </subcellularLocation>
</comment>
<dbReference type="CGD" id="CAL0000197845">
    <property type="gene designation" value="orf19.7831"/>
</dbReference>
<reference evidence="9 10" key="1">
    <citation type="journal article" date="2004" name="Proc. Natl. Acad. Sci. U.S.A.">
        <title>The diploid genome sequence of Candida albicans.</title>
        <authorList>
            <person name="Jones T."/>
            <person name="Federspiel N.A."/>
            <person name="Chibana H."/>
            <person name="Dungan J."/>
            <person name="Kalman S."/>
            <person name="Magee B.B."/>
            <person name="Newport G."/>
            <person name="Thorstenson Y.R."/>
            <person name="Agabian N."/>
            <person name="Magee P.T."/>
            <person name="Davis R.W."/>
            <person name="Scherer S."/>
        </authorList>
    </citation>
    <scope>NUCLEOTIDE SEQUENCE [LARGE SCALE GENOMIC DNA]</scope>
    <source>
        <strain evidence="10">SC5314 / ATCC MYA-2876</strain>
    </source>
</reference>
<keyword evidence="10" id="KW-1185">Reference proteome</keyword>
<gene>
    <name evidence="9" type="ordered locus">CAALFM_C209030WA</name>
    <name evidence="8" type="ordered locus">orf19.7831</name>
</gene>
<evidence type="ECO:0000256" key="1">
    <source>
        <dbReference type="ARBA" id="ARBA00004651"/>
    </source>
</evidence>
<dbReference type="OrthoDB" id="199599at2759"/>
<evidence type="ECO:0000313" key="10">
    <source>
        <dbReference type="Proteomes" id="UP000000559"/>
    </source>
</evidence>
<feature type="transmembrane region" description="Helical" evidence="6">
    <location>
        <begin position="59"/>
        <end position="80"/>
    </location>
</feature>
<evidence type="ECO:0000256" key="6">
    <source>
        <dbReference type="SAM" id="Phobius"/>
    </source>
</evidence>
<dbReference type="InterPro" id="IPR052053">
    <property type="entry name" value="IM_YidH-like"/>
</dbReference>
<keyword evidence="5 6" id="KW-0472">Membrane</keyword>
<evidence type="ECO:0000313" key="8">
    <source>
        <dbReference type="CGD" id="CAL0000197845"/>
    </source>
</evidence>
<feature type="transmembrane region" description="Helical" evidence="6">
    <location>
        <begin position="101"/>
        <end position="121"/>
    </location>
</feature>
<dbReference type="GO" id="GO:0005886">
    <property type="term" value="C:plasma membrane"/>
    <property type="evidence" value="ECO:0007669"/>
    <property type="project" value="UniProtKB-SubCell"/>
</dbReference>
<protein>
    <recommendedName>
        <fullName evidence="7">DUF202 domain-containing protein</fullName>
    </recommendedName>
</protein>
<keyword evidence="3 6" id="KW-0812">Transmembrane</keyword>
<evidence type="ECO:0000256" key="5">
    <source>
        <dbReference type="ARBA" id="ARBA00023136"/>
    </source>
</evidence>
<dbReference type="PANTHER" id="PTHR34187">
    <property type="entry name" value="FGR18P"/>
    <property type="match status" value="1"/>
</dbReference>
<accession>A0A1D8PIF3</accession>
<dbReference type="GeneID" id="3645793"/>
<evidence type="ECO:0000256" key="2">
    <source>
        <dbReference type="ARBA" id="ARBA00022475"/>
    </source>
</evidence>
<reference evidence="9 10" key="2">
    <citation type="journal article" date="2007" name="Genome Biol.">
        <title>Assembly of the Candida albicans genome into sixteen supercontigs aligned on the eight chromosomes.</title>
        <authorList>
            <person name="van het Hoog M."/>
            <person name="Rast T.J."/>
            <person name="Martchenko M."/>
            <person name="Grindle S."/>
            <person name="Dignard D."/>
            <person name="Hogues H."/>
            <person name="Cuomo C."/>
            <person name="Berriman M."/>
            <person name="Scherer S."/>
            <person name="Magee B.B."/>
            <person name="Whiteway M."/>
            <person name="Chibana H."/>
            <person name="Nantel A."/>
            <person name="Magee P.T."/>
        </authorList>
    </citation>
    <scope>GENOME REANNOTATION</scope>
    <source>
        <strain evidence="10">SC5314 / ATCC MYA-2876</strain>
    </source>
</reference>
<feature type="transmembrane region" description="Helical" evidence="6">
    <location>
        <begin position="141"/>
        <end position="160"/>
    </location>
</feature>
<dbReference type="Proteomes" id="UP000000559">
    <property type="component" value="Chromosome 2"/>
</dbReference>
<dbReference type="VEuPathDB" id="FungiDB:C2_09030W_A"/>
<name>A0A1D8PIF3_CANAL</name>
<dbReference type="InParanoid" id="A0A1D8PIF3"/>
<dbReference type="EMBL" id="CP017624">
    <property type="protein sequence ID" value="AOW27891.1"/>
    <property type="molecule type" value="Genomic_DNA"/>
</dbReference>
<feature type="domain" description="DUF202" evidence="7">
    <location>
        <begin position="50"/>
        <end position="128"/>
    </location>
</feature>
<dbReference type="KEGG" id="cal:CAALFM_C209030WA"/>
<evidence type="ECO:0000313" key="9">
    <source>
        <dbReference type="EMBL" id="AOW27891.1"/>
    </source>
</evidence>
<keyword evidence="2" id="KW-1003">Cell membrane</keyword>
<dbReference type="AlphaFoldDB" id="A0A1D8PIF3"/>
<evidence type="ECO:0000256" key="4">
    <source>
        <dbReference type="ARBA" id="ARBA00022989"/>
    </source>
</evidence>
<evidence type="ECO:0000259" key="7">
    <source>
        <dbReference type="Pfam" id="PF02656"/>
    </source>
</evidence>
<reference evidence="9 10" key="3">
    <citation type="journal article" date="2013" name="Genome Biol.">
        <title>Assembly of a phased diploid Candida albicans genome facilitates allele-specific measurements and provides a simple model for repeat and indel structure.</title>
        <authorList>
            <person name="Muzzey D."/>
            <person name="Schwartz K."/>
            <person name="Weissman J.S."/>
            <person name="Sherlock G."/>
        </authorList>
    </citation>
    <scope>NUCLEOTIDE SEQUENCE [LARGE SCALE GENOMIC DNA]</scope>
    <source>
        <strain evidence="10">SC5314 / ATCC MYA-2876</strain>
    </source>
</reference>
<evidence type="ECO:0000256" key="3">
    <source>
        <dbReference type="ARBA" id="ARBA00022692"/>
    </source>
</evidence>
<organism evidence="9 10">
    <name type="scientific">Candida albicans (strain SC5314 / ATCC MYA-2876)</name>
    <name type="common">Yeast</name>
    <dbReference type="NCBI Taxonomy" id="237561"/>
    <lineage>
        <taxon>Eukaryota</taxon>
        <taxon>Fungi</taxon>
        <taxon>Dikarya</taxon>
        <taxon>Ascomycota</taxon>
        <taxon>Saccharomycotina</taxon>
        <taxon>Pichiomycetes</taxon>
        <taxon>Debaryomycetaceae</taxon>
        <taxon>Candida/Lodderomyces clade</taxon>
        <taxon>Candida</taxon>
    </lineage>
</organism>
<dbReference type="Pfam" id="PF02656">
    <property type="entry name" value="DUF202"/>
    <property type="match status" value="1"/>
</dbReference>
<proteinExistence type="predicted"/>
<dbReference type="PANTHER" id="PTHR34187:SF2">
    <property type="entry name" value="DUF202 DOMAIN-CONTAINING PROTEIN"/>
    <property type="match status" value="1"/>
</dbReference>
<keyword evidence="4 6" id="KW-1133">Transmembrane helix</keyword>
<sequence>MSEIEKEDSQQSSRTNDLSPQLPNKWRIFTKVSNFFQFQLVLKNQAAVARDHMANERTFLAWVRTSLAFLTFGVGFLQYYRVESKASVLESNSKTSAIERLNRPIGSICMVLSGLTLIFGAVRYFQVQDLLQNDYYPATRFTILIILLMNLSMLIVVFTLDIEVSVT</sequence>
<dbReference type="InterPro" id="IPR003807">
    <property type="entry name" value="DUF202"/>
</dbReference>
<dbReference type="RefSeq" id="XP_019330810.1">
    <property type="nucleotide sequence ID" value="XM_019475265.1"/>
</dbReference>